<protein>
    <submittedName>
        <fullName evidence="2">PDZ/DHR/GLGF domain-containing protein</fullName>
    </submittedName>
</protein>
<accession>I5C5G0</accession>
<dbReference type="PROSITE" id="PS50106">
    <property type="entry name" value="PDZ"/>
    <property type="match status" value="1"/>
</dbReference>
<evidence type="ECO:0000313" key="2">
    <source>
        <dbReference type="EMBL" id="EIM77062.1"/>
    </source>
</evidence>
<dbReference type="SMART" id="SM00228">
    <property type="entry name" value="PDZ"/>
    <property type="match status" value="1"/>
</dbReference>
<reference evidence="2 3" key="1">
    <citation type="submission" date="2012-05" db="EMBL/GenBank/DDBJ databases">
        <title>Genome sequence of Nitritalea halalkaliphila LW7.</title>
        <authorList>
            <person name="Jangir P.K."/>
            <person name="Singh A."/>
            <person name="Shivaji S."/>
            <person name="Sharma R."/>
        </authorList>
    </citation>
    <scope>NUCLEOTIDE SEQUENCE [LARGE SCALE GENOMIC DNA]</scope>
    <source>
        <strain evidence="2 3">LW7</strain>
    </source>
</reference>
<dbReference type="EMBL" id="AJYA01000016">
    <property type="protein sequence ID" value="EIM77062.1"/>
    <property type="molecule type" value="Genomic_DNA"/>
</dbReference>
<name>I5C5G0_9BACT</name>
<dbReference type="InterPro" id="IPR041489">
    <property type="entry name" value="PDZ_6"/>
</dbReference>
<dbReference type="Proteomes" id="UP000005551">
    <property type="component" value="Unassembled WGS sequence"/>
</dbReference>
<dbReference type="InterPro" id="IPR036034">
    <property type="entry name" value="PDZ_sf"/>
</dbReference>
<dbReference type="Gene3D" id="2.30.42.10">
    <property type="match status" value="1"/>
</dbReference>
<dbReference type="Pfam" id="PF17820">
    <property type="entry name" value="PDZ_6"/>
    <property type="match status" value="1"/>
</dbReference>
<feature type="domain" description="PDZ" evidence="1">
    <location>
        <begin position="315"/>
        <end position="373"/>
    </location>
</feature>
<dbReference type="SUPFAM" id="SSF50630">
    <property type="entry name" value="Acid proteases"/>
    <property type="match status" value="1"/>
</dbReference>
<dbReference type="PATRIC" id="fig|1189621.3.peg.1473"/>
<organism evidence="2 3">
    <name type="scientific">Nitritalea halalkaliphila LW7</name>
    <dbReference type="NCBI Taxonomy" id="1189621"/>
    <lineage>
        <taxon>Bacteria</taxon>
        <taxon>Pseudomonadati</taxon>
        <taxon>Bacteroidota</taxon>
        <taxon>Cytophagia</taxon>
        <taxon>Cytophagales</taxon>
        <taxon>Cyclobacteriaceae</taxon>
        <taxon>Nitritalea</taxon>
    </lineage>
</organism>
<dbReference type="RefSeq" id="WP_009054268.1">
    <property type="nucleotide sequence ID" value="NZ_AJYA01000016.1"/>
</dbReference>
<keyword evidence="3" id="KW-1185">Reference proteome</keyword>
<dbReference type="Gene3D" id="2.40.70.10">
    <property type="entry name" value="Acid Proteases"/>
    <property type="match status" value="2"/>
</dbReference>
<dbReference type="Pfam" id="PF13650">
    <property type="entry name" value="Asp_protease_2"/>
    <property type="match status" value="2"/>
</dbReference>
<comment type="caution">
    <text evidence="2">The sequence shown here is derived from an EMBL/GenBank/DDBJ whole genome shotgun (WGS) entry which is preliminary data.</text>
</comment>
<gene>
    <name evidence="2" type="ORF">A3SI_07069</name>
</gene>
<proteinExistence type="predicted"/>
<dbReference type="InterPro" id="IPR021109">
    <property type="entry name" value="Peptidase_aspartic_dom_sf"/>
</dbReference>
<dbReference type="STRING" id="1189621.A3SI_07069"/>
<sequence>MYLLSLSASAQIPAFYTKEPGKRKVSFPVQIHNNLVVLPVRINGKEDRNFLLDTGVKTNILFDPADIERLGLEVTRSLNLVGADGRTLITASVSPYNTIDLGEVEGIFQTILVLNENVFELESIVGVPIHGIIGYEFFKYNPVRISYDKKRIDFYRSDALRWRPIGFRKTAMTFDNGKPYIQAKVKQLDGVLPVKLLIDTGANHGLLLNRETSDRINLPARYIETDLGKSLGGDLYGLLGRKRRLTIEGLNFYDVITSFPDETEFSYVIKESGRQGSLGSEIFARLELIIDYRRERLLFKKAKSFNVPFEFDMSGIVLKAYPDGEVERYYVADLRADSPAAKAGIQVGDEIVSLNKVPVDFWNLTKMIDLLRSEPGKQIFMRVLRLGEGSTEENPVVETHEVNFILKREI</sequence>
<evidence type="ECO:0000259" key="1">
    <source>
        <dbReference type="PROSITE" id="PS50106"/>
    </source>
</evidence>
<dbReference type="AlphaFoldDB" id="I5C5G0"/>
<evidence type="ECO:0000313" key="3">
    <source>
        <dbReference type="Proteomes" id="UP000005551"/>
    </source>
</evidence>
<dbReference type="InterPro" id="IPR001478">
    <property type="entry name" value="PDZ"/>
</dbReference>
<dbReference type="SUPFAM" id="SSF50156">
    <property type="entry name" value="PDZ domain-like"/>
    <property type="match status" value="1"/>
</dbReference>